<evidence type="ECO:0000313" key="3">
    <source>
        <dbReference type="Proteomes" id="UP000008988"/>
    </source>
</evidence>
<name>B5VNF2_YEAS6</name>
<sequence>MNLRTIDANMSSGIGNEMVKLPDDFENYISHIYLIKKKKSHYNRGCKNFAFFFSILFLFSLQLPEKGMHTICLRSPIDESSPLPYKSIRQPLENAHSCQALCSLMAVLRASAAHRFSETFPMRLVVAREYANWGAFQHAFTRRAGASVAATSAWFHAVAAGTEMHICSLLNHAIKRRAFSKTKGGKNALHGCLDTVINLQESILAGIRLVPVLPILLDYVLYNISLGGMTFADFLEVLLHFSALEGLCKGVFEADGLEAVH</sequence>
<feature type="transmembrane region" description="Helical" evidence="1">
    <location>
        <begin position="45"/>
        <end position="63"/>
    </location>
</feature>
<dbReference type="OrthoDB" id="10279328at2759"/>
<keyword evidence="1" id="KW-1133">Transmembrane helix</keyword>
<accession>B5VNF2</accession>
<evidence type="ECO:0000256" key="1">
    <source>
        <dbReference type="SAM" id="Phobius"/>
    </source>
</evidence>
<comment type="caution">
    <text evidence="2">The sequence shown here is derived from an EMBL/GenBank/DDBJ whole genome shotgun (WGS) entry which is preliminary data.</text>
</comment>
<proteinExistence type="predicted"/>
<dbReference type="EMBL" id="ABSV01001650">
    <property type="protein sequence ID" value="EDZ70542.1"/>
    <property type="molecule type" value="Genomic_DNA"/>
</dbReference>
<keyword evidence="1" id="KW-0812">Transmembrane</keyword>
<gene>
    <name evidence="2" type="ORF">AWRI1631_122800</name>
</gene>
<protein>
    <submittedName>
        <fullName evidence="2">Uncharacterized protein</fullName>
    </submittedName>
</protein>
<evidence type="ECO:0000313" key="2">
    <source>
        <dbReference type="EMBL" id="EDZ70542.1"/>
    </source>
</evidence>
<dbReference type="Proteomes" id="UP000008988">
    <property type="component" value="Unassembled WGS sequence"/>
</dbReference>
<reference evidence="2 3" key="1">
    <citation type="journal article" date="2008" name="FEMS Yeast Res.">
        <title>Comparative genome analysis of a Saccharomyces cerevisiae wine strain.</title>
        <authorList>
            <person name="Borneman A.R."/>
            <person name="Forgan A.H."/>
            <person name="Pretorius I.S."/>
            <person name="Chambers P.J."/>
        </authorList>
    </citation>
    <scope>NUCLEOTIDE SEQUENCE [LARGE SCALE GENOMIC DNA]</scope>
    <source>
        <strain evidence="2 3">AWRI1631</strain>
    </source>
</reference>
<keyword evidence="1" id="KW-0472">Membrane</keyword>
<organism evidence="2 3">
    <name type="scientific">Saccharomyces cerevisiae (strain AWRI1631)</name>
    <name type="common">Baker's yeast</name>
    <dbReference type="NCBI Taxonomy" id="545124"/>
    <lineage>
        <taxon>Eukaryota</taxon>
        <taxon>Fungi</taxon>
        <taxon>Dikarya</taxon>
        <taxon>Ascomycota</taxon>
        <taxon>Saccharomycotina</taxon>
        <taxon>Saccharomycetes</taxon>
        <taxon>Saccharomycetales</taxon>
        <taxon>Saccharomycetaceae</taxon>
        <taxon>Saccharomyces</taxon>
    </lineage>
</organism>
<dbReference type="AlphaFoldDB" id="B5VNF2"/>